<keyword evidence="4" id="KW-1134">Transmembrane beta strand</keyword>
<dbReference type="GO" id="GO:0009279">
    <property type="term" value="C:cell outer membrane"/>
    <property type="evidence" value="ECO:0007669"/>
    <property type="project" value="UniProtKB-SubCell"/>
</dbReference>
<evidence type="ECO:0000256" key="4">
    <source>
        <dbReference type="ARBA" id="ARBA00022452"/>
    </source>
</evidence>
<reference evidence="15 16" key="1">
    <citation type="submission" date="2019-07" db="EMBL/GenBank/DDBJ databases">
        <title>Whole genome shotgun sequence of Reyranella soli NBRC 108950.</title>
        <authorList>
            <person name="Hosoyama A."/>
            <person name="Uohara A."/>
            <person name="Ohji S."/>
            <person name="Ichikawa N."/>
        </authorList>
    </citation>
    <scope>NUCLEOTIDE SEQUENCE [LARGE SCALE GENOMIC DNA]</scope>
    <source>
        <strain evidence="15 16">NBRC 108950</strain>
    </source>
</reference>
<dbReference type="SMART" id="SM00965">
    <property type="entry name" value="STN"/>
    <property type="match status" value="1"/>
</dbReference>
<keyword evidence="5" id="KW-0410">Iron transport</keyword>
<dbReference type="GO" id="GO:0038023">
    <property type="term" value="F:signaling receptor activity"/>
    <property type="evidence" value="ECO:0007669"/>
    <property type="project" value="InterPro"/>
</dbReference>
<dbReference type="Pfam" id="PF00593">
    <property type="entry name" value="TonB_dep_Rec_b-barrel"/>
    <property type="match status" value="1"/>
</dbReference>
<dbReference type="InterPro" id="IPR000531">
    <property type="entry name" value="Beta-barrel_TonB"/>
</dbReference>
<evidence type="ECO:0000256" key="9">
    <source>
        <dbReference type="ARBA" id="ARBA00023136"/>
    </source>
</evidence>
<dbReference type="InterPro" id="IPR012910">
    <property type="entry name" value="Plug_dom"/>
</dbReference>
<keyword evidence="10 15" id="KW-0675">Receptor</keyword>
<evidence type="ECO:0000313" key="16">
    <source>
        <dbReference type="Proteomes" id="UP000321058"/>
    </source>
</evidence>
<feature type="signal peptide" evidence="13">
    <location>
        <begin position="1"/>
        <end position="25"/>
    </location>
</feature>
<dbReference type="Gene3D" id="2.40.170.20">
    <property type="entry name" value="TonB-dependent receptor, beta-barrel domain"/>
    <property type="match status" value="1"/>
</dbReference>
<proteinExistence type="inferred from homology"/>
<comment type="caution">
    <text evidence="15">The sequence shown here is derived from an EMBL/GenBank/DDBJ whole genome shotgun (WGS) entry which is preliminary data.</text>
</comment>
<organism evidence="15 16">
    <name type="scientific">Reyranella soli</name>
    <dbReference type="NCBI Taxonomy" id="1230389"/>
    <lineage>
        <taxon>Bacteria</taxon>
        <taxon>Pseudomonadati</taxon>
        <taxon>Pseudomonadota</taxon>
        <taxon>Alphaproteobacteria</taxon>
        <taxon>Hyphomicrobiales</taxon>
        <taxon>Reyranellaceae</taxon>
        <taxon>Reyranella</taxon>
    </lineage>
</organism>
<dbReference type="AlphaFoldDB" id="A0A512NHZ1"/>
<dbReference type="Gene3D" id="3.55.50.30">
    <property type="match status" value="1"/>
</dbReference>
<dbReference type="EMBL" id="BKAJ01000103">
    <property type="protein sequence ID" value="GEP58560.1"/>
    <property type="molecule type" value="Genomic_DNA"/>
</dbReference>
<accession>A0A512NHZ1</accession>
<keyword evidence="13" id="KW-0732">Signal</keyword>
<evidence type="ECO:0000256" key="8">
    <source>
        <dbReference type="ARBA" id="ARBA00023077"/>
    </source>
</evidence>
<evidence type="ECO:0000256" key="1">
    <source>
        <dbReference type="ARBA" id="ARBA00004571"/>
    </source>
</evidence>
<evidence type="ECO:0000313" key="15">
    <source>
        <dbReference type="EMBL" id="GEP58560.1"/>
    </source>
</evidence>
<evidence type="ECO:0000256" key="11">
    <source>
        <dbReference type="ARBA" id="ARBA00023237"/>
    </source>
</evidence>
<keyword evidence="8 12" id="KW-0798">TonB box</keyword>
<dbReference type="InterPro" id="IPR036942">
    <property type="entry name" value="Beta-barrel_TonB_sf"/>
</dbReference>
<dbReference type="Proteomes" id="UP000321058">
    <property type="component" value="Unassembled WGS sequence"/>
</dbReference>
<keyword evidence="6" id="KW-0812">Transmembrane</keyword>
<comment type="similarity">
    <text evidence="2 12">Belongs to the TonB-dependent receptor family.</text>
</comment>
<keyword evidence="16" id="KW-1185">Reference proteome</keyword>
<sequence>MPSKFELPAIALATIGVFIATQASAQAPIVEPAPLEAQAGRTTTFDIPAQPLAQALTAFGQQAGLQIAVNAAAVSGKSSSAVAGAMTAEQALQRLLAGTGVSYRFTSPNAVTVSGGPDSSSAVQLDPVRVQANTPPAQAEIGNPLPVYAGGNVARGGRVGELGNRDYMDTPFSTTTYTEKYIERNQARTLVDAVNDDPTIRPLYAQGAYDDRMQIRGFLLGTGDMSFNGLYGVTPVFNVDLAGIERIEVFRGPSAMLSGMPPNGAIGGTMNFSPKRATVAPITQLTARYASNGQFGGNIDFGRRFGPDDSVGLRLNAAFMGGNTSVSNQTDTLLNLTAGFDFRGENTRIDADIGYTNRNITGTQGGTFLGAGLQLPAAPNAQNNYYPSWLFKFVTETYGMLRFEHDFTPDITAYAKVGGRRTNGAFALAFPTITNSSGAITASPNNNINFNEAVSADTGVRVRFATGAVKHEAVVSGQMLSTWTGSGTRALPAFTSNIYAPGLPPGPNLYPSLPWPLLTSQQVLKSIGVIDAMSALEERIQLIGGVRWQAAQVSNWSGTTGQPTPGYDANAVTPSVSMIVRPWKQVSFYGNFIQALEQGPIAGAGLANAGQVFPPFVSTQFEAGTKLDLGNFGATLSAFQITRPSSFTNPISNSLVVDGQQRNRGIEFTMFGEPLPGLRPIGGFSVLEAIQTNTLNGTNNGKYAVGVPTFQANVGLDWETPFVRGLAVGGRTIYTGSTYLDPANLQPAPAWTRVDLSAAYTFERPDGKPVSLRAQVINVGNNNYWITAGGYLSQNQPRTVMISLSSEF</sequence>
<evidence type="ECO:0000256" key="2">
    <source>
        <dbReference type="ARBA" id="ARBA00009810"/>
    </source>
</evidence>
<keyword evidence="11" id="KW-0998">Cell outer membrane</keyword>
<dbReference type="GO" id="GO:0015891">
    <property type="term" value="P:siderophore transport"/>
    <property type="evidence" value="ECO:0007669"/>
    <property type="project" value="InterPro"/>
</dbReference>
<keyword evidence="7" id="KW-0408">Iron</keyword>
<dbReference type="GO" id="GO:0015344">
    <property type="term" value="F:siderophore uptake transmembrane transporter activity"/>
    <property type="evidence" value="ECO:0007669"/>
    <property type="project" value="TreeGrafter"/>
</dbReference>
<dbReference type="PANTHER" id="PTHR32552">
    <property type="entry name" value="FERRICHROME IRON RECEPTOR-RELATED"/>
    <property type="match status" value="1"/>
</dbReference>
<comment type="subcellular location">
    <subcellularLocation>
        <location evidence="1">Cell outer membrane</location>
        <topology evidence="1">Multi-pass membrane protein</topology>
    </subcellularLocation>
</comment>
<keyword evidence="3" id="KW-0813">Transport</keyword>
<keyword evidence="5" id="KW-0406">Ion transport</keyword>
<dbReference type="Pfam" id="PF07660">
    <property type="entry name" value="STN"/>
    <property type="match status" value="1"/>
</dbReference>
<dbReference type="InterPro" id="IPR010105">
    <property type="entry name" value="TonB_sidphr_rcpt"/>
</dbReference>
<feature type="chain" id="PRO_5022197932" evidence="13">
    <location>
        <begin position="26"/>
        <end position="808"/>
    </location>
</feature>
<evidence type="ECO:0000256" key="7">
    <source>
        <dbReference type="ARBA" id="ARBA00023004"/>
    </source>
</evidence>
<evidence type="ECO:0000256" key="6">
    <source>
        <dbReference type="ARBA" id="ARBA00022692"/>
    </source>
</evidence>
<keyword evidence="9 12" id="KW-0472">Membrane</keyword>
<dbReference type="OrthoDB" id="9760333at2"/>
<dbReference type="SUPFAM" id="SSF56935">
    <property type="entry name" value="Porins"/>
    <property type="match status" value="1"/>
</dbReference>
<dbReference type="NCBIfam" id="TIGR01783">
    <property type="entry name" value="TonB-siderophor"/>
    <property type="match status" value="1"/>
</dbReference>
<dbReference type="InterPro" id="IPR011662">
    <property type="entry name" value="Secretin/TonB_short_N"/>
</dbReference>
<dbReference type="RefSeq" id="WP_147153917.1">
    <property type="nucleotide sequence ID" value="NZ_BKAJ01000103.1"/>
</dbReference>
<dbReference type="Pfam" id="PF07715">
    <property type="entry name" value="Plug"/>
    <property type="match status" value="1"/>
</dbReference>
<evidence type="ECO:0000256" key="10">
    <source>
        <dbReference type="ARBA" id="ARBA00023170"/>
    </source>
</evidence>
<evidence type="ECO:0000256" key="13">
    <source>
        <dbReference type="SAM" id="SignalP"/>
    </source>
</evidence>
<evidence type="ECO:0000256" key="12">
    <source>
        <dbReference type="RuleBase" id="RU003357"/>
    </source>
</evidence>
<dbReference type="Gene3D" id="2.170.130.10">
    <property type="entry name" value="TonB-dependent receptor, plug domain"/>
    <property type="match status" value="1"/>
</dbReference>
<dbReference type="InterPro" id="IPR039426">
    <property type="entry name" value="TonB-dep_rcpt-like"/>
</dbReference>
<dbReference type="PANTHER" id="PTHR32552:SF82">
    <property type="entry name" value="FCUA PROTEIN"/>
    <property type="match status" value="1"/>
</dbReference>
<evidence type="ECO:0000256" key="5">
    <source>
        <dbReference type="ARBA" id="ARBA00022496"/>
    </source>
</evidence>
<name>A0A512NHZ1_9HYPH</name>
<protein>
    <submittedName>
        <fullName evidence="15">TonB-dependent receptor</fullName>
    </submittedName>
</protein>
<gene>
    <name evidence="15" type="ORF">RSO01_57260</name>
</gene>
<dbReference type="InterPro" id="IPR037066">
    <property type="entry name" value="Plug_dom_sf"/>
</dbReference>
<evidence type="ECO:0000256" key="3">
    <source>
        <dbReference type="ARBA" id="ARBA00022448"/>
    </source>
</evidence>
<dbReference type="CDD" id="cd01347">
    <property type="entry name" value="ligand_gated_channel"/>
    <property type="match status" value="1"/>
</dbReference>
<feature type="domain" description="Secretin/TonB short N-terminal" evidence="14">
    <location>
        <begin position="65"/>
        <end position="116"/>
    </location>
</feature>
<evidence type="ECO:0000259" key="14">
    <source>
        <dbReference type="SMART" id="SM00965"/>
    </source>
</evidence>